<evidence type="ECO:0000256" key="1">
    <source>
        <dbReference type="SAM" id="SignalP"/>
    </source>
</evidence>
<dbReference type="Pfam" id="PF06551">
    <property type="entry name" value="DUF1120"/>
    <property type="match status" value="1"/>
</dbReference>
<feature type="chain" id="PRO_5031437458" evidence="1">
    <location>
        <begin position="23"/>
        <end position="207"/>
    </location>
</feature>
<dbReference type="EMBL" id="JACASD010000023">
    <property type="protein sequence ID" value="NWE88601.1"/>
    <property type="molecule type" value="Genomic_DNA"/>
</dbReference>
<proteinExistence type="predicted"/>
<dbReference type="Proteomes" id="UP000585226">
    <property type="component" value="Unassembled WGS sequence"/>
</dbReference>
<sequence>MKASLVVLASAVFIANGPLALAASSTDLTVKGSITPSACVPAMSQDGIVEYGKIPAKDLLIDRATFLPPVTLQLKVTCAAQTLFALNTRDNRLGTAHVSQPHYYGLGLINGNQKLGKYEIGVFNPVADTLVYPLFSFDYGTTWIVNSFGSYMGHDYWNAFGDTPTPKALSSVTVDLRIATSIAPARGLTLAGEVPLDGSATLDVVYL</sequence>
<evidence type="ECO:0000313" key="3">
    <source>
        <dbReference type="Proteomes" id="UP000585226"/>
    </source>
</evidence>
<comment type="caution">
    <text evidence="2">The sequence shown here is derived from an EMBL/GenBank/DDBJ whole genome shotgun (WGS) entry which is preliminary data.</text>
</comment>
<dbReference type="InterPro" id="IPR010546">
    <property type="entry name" value="DUF1120"/>
</dbReference>
<keyword evidence="1" id="KW-0732">Signal</keyword>
<dbReference type="AlphaFoldDB" id="A0A7Y8KGH9"/>
<evidence type="ECO:0000313" key="2">
    <source>
        <dbReference type="EMBL" id="NWE88601.1"/>
    </source>
</evidence>
<name>A0A7Y8KGH9_9PSED</name>
<accession>A0A7Y8KGH9</accession>
<protein>
    <submittedName>
        <fullName evidence="2">DUF1120 domain-containing protein</fullName>
    </submittedName>
</protein>
<dbReference type="RefSeq" id="WP_177111089.1">
    <property type="nucleotide sequence ID" value="NZ_JACASD010000023.1"/>
</dbReference>
<feature type="signal peptide" evidence="1">
    <location>
        <begin position="1"/>
        <end position="22"/>
    </location>
</feature>
<reference evidence="2 3" key="1">
    <citation type="submission" date="2020-04" db="EMBL/GenBank/DDBJ databases">
        <title>Molecular characterization of pseudomonads from Agaricus bisporus reveal novel blotch 2 pathogens in Western Europe.</title>
        <authorList>
            <person name="Taparia T."/>
            <person name="Krijger M."/>
            <person name="Haynes E."/>
            <person name="Elpinstone J.G."/>
            <person name="Noble R."/>
            <person name="Van Der Wolf J."/>
        </authorList>
    </citation>
    <scope>NUCLEOTIDE SEQUENCE [LARGE SCALE GENOMIC DNA]</scope>
    <source>
        <strain evidence="2 3">P8021</strain>
    </source>
</reference>
<gene>
    <name evidence="2" type="ORF">HX893_10685</name>
</gene>
<organism evidence="2 3">
    <name type="scientific">Pseudomonas reactans</name>
    <dbReference type="NCBI Taxonomy" id="117680"/>
    <lineage>
        <taxon>Bacteria</taxon>
        <taxon>Pseudomonadati</taxon>
        <taxon>Pseudomonadota</taxon>
        <taxon>Gammaproteobacteria</taxon>
        <taxon>Pseudomonadales</taxon>
        <taxon>Pseudomonadaceae</taxon>
        <taxon>Pseudomonas</taxon>
    </lineage>
</organism>